<dbReference type="InterPro" id="IPR026780">
    <property type="entry name" value="PNRC1/2"/>
</dbReference>
<evidence type="ECO:0000313" key="8">
    <source>
        <dbReference type="Proteomes" id="UP000801492"/>
    </source>
</evidence>
<reference evidence="7" key="1">
    <citation type="submission" date="2019-08" db="EMBL/GenBank/DDBJ databases">
        <title>The genome of the North American firefly Photinus pyralis.</title>
        <authorList>
            <consortium name="Photinus pyralis genome working group"/>
            <person name="Fallon T.R."/>
            <person name="Sander Lower S.E."/>
            <person name="Weng J.-K."/>
        </authorList>
    </citation>
    <scope>NUCLEOTIDE SEQUENCE</scope>
    <source>
        <strain evidence="7">TRF0915ILg1</strain>
        <tissue evidence="7">Whole body</tissue>
    </source>
</reference>
<evidence type="ECO:0000256" key="4">
    <source>
        <dbReference type="ARBA" id="ARBA00023163"/>
    </source>
</evidence>
<dbReference type="PANTHER" id="PTHR15405">
    <property type="entry name" value="PROLINE-RICH NUCLEAR RECEPTOR COACTIVATOR"/>
    <property type="match status" value="1"/>
</dbReference>
<feature type="region of interest" description="Disordered" evidence="6">
    <location>
        <begin position="1"/>
        <end position="63"/>
    </location>
</feature>
<keyword evidence="2" id="KW-0805">Transcription regulation</keyword>
<feature type="compositionally biased region" description="Low complexity" evidence="6">
    <location>
        <begin position="51"/>
        <end position="63"/>
    </location>
</feature>
<evidence type="ECO:0000256" key="6">
    <source>
        <dbReference type="SAM" id="MobiDB-lite"/>
    </source>
</evidence>
<evidence type="ECO:0000256" key="1">
    <source>
        <dbReference type="ARBA" id="ARBA00004123"/>
    </source>
</evidence>
<keyword evidence="3" id="KW-0010">Activator</keyword>
<dbReference type="AlphaFoldDB" id="A0A8K0FX58"/>
<dbReference type="EMBL" id="VTPC01091211">
    <property type="protein sequence ID" value="KAF2879207.1"/>
    <property type="molecule type" value="Genomic_DNA"/>
</dbReference>
<name>A0A8K0FX58_IGNLU</name>
<evidence type="ECO:0008006" key="9">
    <source>
        <dbReference type="Google" id="ProtNLM"/>
    </source>
</evidence>
<evidence type="ECO:0000256" key="3">
    <source>
        <dbReference type="ARBA" id="ARBA00023159"/>
    </source>
</evidence>
<dbReference type="Pfam" id="PF15365">
    <property type="entry name" value="PNRC"/>
    <property type="match status" value="1"/>
</dbReference>
<protein>
    <recommendedName>
        <fullName evidence="9">Proline-rich nuclear receptor coactivator 2</fullName>
    </recommendedName>
</protein>
<evidence type="ECO:0000256" key="2">
    <source>
        <dbReference type="ARBA" id="ARBA00023015"/>
    </source>
</evidence>
<evidence type="ECO:0000256" key="5">
    <source>
        <dbReference type="ARBA" id="ARBA00023242"/>
    </source>
</evidence>
<accession>A0A8K0FX58</accession>
<proteinExistence type="predicted"/>
<dbReference type="InterPro" id="IPR028322">
    <property type="entry name" value="PNRC-like_rgn"/>
</dbReference>
<keyword evidence="4" id="KW-0804">Transcription</keyword>
<organism evidence="7 8">
    <name type="scientific">Ignelater luminosus</name>
    <name type="common">Cucubano</name>
    <name type="synonym">Pyrophorus luminosus</name>
    <dbReference type="NCBI Taxonomy" id="2038154"/>
    <lineage>
        <taxon>Eukaryota</taxon>
        <taxon>Metazoa</taxon>
        <taxon>Ecdysozoa</taxon>
        <taxon>Arthropoda</taxon>
        <taxon>Hexapoda</taxon>
        <taxon>Insecta</taxon>
        <taxon>Pterygota</taxon>
        <taxon>Neoptera</taxon>
        <taxon>Endopterygota</taxon>
        <taxon>Coleoptera</taxon>
        <taxon>Polyphaga</taxon>
        <taxon>Elateriformia</taxon>
        <taxon>Elateroidea</taxon>
        <taxon>Elateridae</taxon>
        <taxon>Agrypninae</taxon>
        <taxon>Pyrophorini</taxon>
        <taxon>Ignelater</taxon>
    </lineage>
</organism>
<dbReference type="Proteomes" id="UP000801492">
    <property type="component" value="Unassembled WGS sequence"/>
</dbReference>
<dbReference type="GO" id="GO:0016071">
    <property type="term" value="P:mRNA metabolic process"/>
    <property type="evidence" value="ECO:0007669"/>
    <property type="project" value="UniProtKB-ARBA"/>
</dbReference>
<gene>
    <name evidence="7" type="ORF">ILUMI_26962</name>
</gene>
<comment type="subcellular location">
    <subcellularLocation>
        <location evidence="1">Nucleus</location>
    </subcellularLocation>
</comment>
<keyword evidence="8" id="KW-1185">Reference proteome</keyword>
<sequence>MAKKNQEANGDANGKTRPVKMYVNNNNSISSSPKKGEKGFQRLSPTRIPHTSGSPSTSPRTSPGLLAGYYAGCKWSEPPLPSALPRPPQHWMTTTSTVKRPFLQETSEQPDVTYQLKVLLNVQA</sequence>
<evidence type="ECO:0000313" key="7">
    <source>
        <dbReference type="EMBL" id="KAF2879207.1"/>
    </source>
</evidence>
<keyword evidence="5" id="KW-0539">Nucleus</keyword>
<comment type="caution">
    <text evidence="7">The sequence shown here is derived from an EMBL/GenBank/DDBJ whole genome shotgun (WGS) entry which is preliminary data.</text>
</comment>
<dbReference type="GO" id="GO:0005634">
    <property type="term" value="C:nucleus"/>
    <property type="evidence" value="ECO:0007669"/>
    <property type="project" value="UniProtKB-SubCell"/>
</dbReference>
<dbReference type="OrthoDB" id="6688745at2759"/>